<feature type="compositionally biased region" description="Polar residues" evidence="1">
    <location>
        <begin position="599"/>
        <end position="612"/>
    </location>
</feature>
<evidence type="ECO:0000313" key="4">
    <source>
        <dbReference type="Proteomes" id="UP000193560"/>
    </source>
</evidence>
<feature type="region of interest" description="Disordered" evidence="1">
    <location>
        <begin position="267"/>
        <end position="313"/>
    </location>
</feature>
<accession>A0A1X2I934</accession>
<protein>
    <recommendedName>
        <fullName evidence="2">DH domain-containing protein</fullName>
    </recommendedName>
</protein>
<name>A0A1X2I934_9FUNG</name>
<feature type="region of interest" description="Disordered" evidence="1">
    <location>
        <begin position="330"/>
        <end position="352"/>
    </location>
</feature>
<feature type="compositionally biased region" description="Polar residues" evidence="1">
    <location>
        <begin position="526"/>
        <end position="539"/>
    </location>
</feature>
<evidence type="ECO:0000259" key="2">
    <source>
        <dbReference type="PROSITE" id="PS50010"/>
    </source>
</evidence>
<keyword evidence="4" id="KW-1185">Reference proteome</keyword>
<evidence type="ECO:0000256" key="1">
    <source>
        <dbReference type="SAM" id="MobiDB-lite"/>
    </source>
</evidence>
<dbReference type="SUPFAM" id="SSF48065">
    <property type="entry name" value="DBL homology domain (DH-domain)"/>
    <property type="match status" value="1"/>
</dbReference>
<evidence type="ECO:0000313" key="3">
    <source>
        <dbReference type="EMBL" id="ORZ11969.1"/>
    </source>
</evidence>
<feature type="region of interest" description="Disordered" evidence="1">
    <location>
        <begin position="1"/>
        <end position="40"/>
    </location>
</feature>
<feature type="compositionally biased region" description="Basic and acidic residues" evidence="1">
    <location>
        <begin position="292"/>
        <end position="302"/>
    </location>
</feature>
<comment type="caution">
    <text evidence="3">The sequence shown here is derived from an EMBL/GenBank/DDBJ whole genome shotgun (WGS) entry which is preliminary data.</text>
</comment>
<dbReference type="GO" id="GO:0005085">
    <property type="term" value="F:guanyl-nucleotide exchange factor activity"/>
    <property type="evidence" value="ECO:0007669"/>
    <property type="project" value="InterPro"/>
</dbReference>
<feature type="compositionally biased region" description="Polar residues" evidence="1">
    <location>
        <begin position="623"/>
        <end position="644"/>
    </location>
</feature>
<dbReference type="AlphaFoldDB" id="A0A1X2I934"/>
<dbReference type="InterPro" id="IPR000219">
    <property type="entry name" value="DH_dom"/>
</dbReference>
<dbReference type="OrthoDB" id="6244550at2759"/>
<feature type="domain" description="DH" evidence="2">
    <location>
        <begin position="36"/>
        <end position="218"/>
    </location>
</feature>
<feature type="region of interest" description="Disordered" evidence="1">
    <location>
        <begin position="400"/>
        <end position="423"/>
    </location>
</feature>
<feature type="region of interest" description="Disordered" evidence="1">
    <location>
        <begin position="219"/>
        <end position="248"/>
    </location>
</feature>
<dbReference type="InterPro" id="IPR011993">
    <property type="entry name" value="PH-like_dom_sf"/>
</dbReference>
<organism evidence="3 4">
    <name type="scientific">Absidia repens</name>
    <dbReference type="NCBI Taxonomy" id="90262"/>
    <lineage>
        <taxon>Eukaryota</taxon>
        <taxon>Fungi</taxon>
        <taxon>Fungi incertae sedis</taxon>
        <taxon>Mucoromycota</taxon>
        <taxon>Mucoromycotina</taxon>
        <taxon>Mucoromycetes</taxon>
        <taxon>Mucorales</taxon>
        <taxon>Cunninghamellaceae</taxon>
        <taxon>Absidia</taxon>
    </lineage>
</organism>
<feature type="region of interest" description="Disordered" evidence="1">
    <location>
        <begin position="446"/>
        <end position="679"/>
    </location>
</feature>
<dbReference type="Gene3D" id="1.20.900.10">
    <property type="entry name" value="Dbl homology (DH) domain"/>
    <property type="match status" value="1"/>
</dbReference>
<dbReference type="STRING" id="90262.A0A1X2I934"/>
<dbReference type="Gene3D" id="2.30.29.30">
    <property type="entry name" value="Pleckstrin-homology domain (PH domain)/Phosphotyrosine-binding domain (PTB)"/>
    <property type="match status" value="2"/>
</dbReference>
<dbReference type="Proteomes" id="UP000193560">
    <property type="component" value="Unassembled WGS sequence"/>
</dbReference>
<proteinExistence type="predicted"/>
<feature type="region of interest" description="Disordered" evidence="1">
    <location>
        <begin position="788"/>
        <end position="832"/>
    </location>
</feature>
<sequence length="945" mass="103733">MLSASTITSSSSSAFSLSPASSTPSSQYSAGSGMKPSRNPLTDLLEAETTYLDTLRIIDSQIAPLWMKQTSQAAPDFTELIKHVHNIVAVNKQFSAKLTKFAGNAQAAQELGNTLMQWVKDLESPYANYSRCYIPNLNQRTDILANRSIDQLLKDLSRSASYDISLESLFNAPIQQLKYYYGLYARLLDSADPGRPDFKHLTDATRCLETILALSQKPSTSKSGLPVLPPPIRTQPDNSASSHKVPKKKKSFVQQDFFAYYTETGEVSPLESSDDDDDFDGYDATTTMTNGRGDKDGMDKKKTSAGGDDDLSTIQPRTVKMLDALPADPKVAKTSASTNAPPTSVPKKDTSAQVQMTYIQPTTAKVHKLDDNATKTTTTATTPTAPTTTSHVDTVRAALATPPSQRTLSPVPGDSPRPVSPRAVQVQQAVTPVAAMQAVPQKTHDYFSIPSNNASGKPLPSPKDQSPGTGASPSERPNGGAALPRTSSKRGTAQNVDPTARSVQQNTPSAKPLNSQPPTLTRPYSPVSNTNPRAMNNNAGPPMQPPKSPMYAPGQQQQQPQQPRPMNNMYNQAPAGAPVPHHHQQQPQQRQMQPPPLLRSSSHNSMEQQQQGYGMPSHPQPPRMNSNGPQPMPSRSTGTATPVYQQRPPLPPQQMGARPPMHSPAYQQPRTPPPTDDQHNSVRQVLYSSNQCEVFHWKAQSWYAVDGQCTLQVRLTHGGRSCLAVQLQPSNQLYLNAWILPSMAITQPSPTDVSVSVTMMAQQENYLIHFRHPADASNLLAILHRMHHESTTQPPSSSPPPSSMGQHQQKPRLARQETTAVELRDDTPSVEDVPQTLKPVFQCKCKLFVQSETSKWNQMGSTAMRISQQLPSQKMHIYIEDDKNKLISSIVRSGNVERLTSKRITFLLTNDQDKSSMVYLLQLKDEQTGNKIYDYLKTQNAAHGW</sequence>
<feature type="compositionally biased region" description="Polar residues" evidence="1">
    <location>
        <begin position="485"/>
        <end position="519"/>
    </location>
</feature>
<reference evidence="3 4" key="1">
    <citation type="submission" date="2016-07" db="EMBL/GenBank/DDBJ databases">
        <title>Pervasive Adenine N6-methylation of Active Genes in Fungi.</title>
        <authorList>
            <consortium name="DOE Joint Genome Institute"/>
            <person name="Mondo S.J."/>
            <person name="Dannebaum R.O."/>
            <person name="Kuo R.C."/>
            <person name="Labutti K."/>
            <person name="Haridas S."/>
            <person name="Kuo A."/>
            <person name="Salamov A."/>
            <person name="Ahrendt S.R."/>
            <person name="Lipzen A."/>
            <person name="Sullivan W."/>
            <person name="Andreopoulos W.B."/>
            <person name="Clum A."/>
            <person name="Lindquist E."/>
            <person name="Daum C."/>
            <person name="Ramamoorthy G.K."/>
            <person name="Gryganskyi A."/>
            <person name="Culley D."/>
            <person name="Magnuson J.K."/>
            <person name="James T.Y."/>
            <person name="O'Malley M.A."/>
            <person name="Stajich J.E."/>
            <person name="Spatafora J.W."/>
            <person name="Visel A."/>
            <person name="Grigoriev I.V."/>
        </authorList>
    </citation>
    <scope>NUCLEOTIDE SEQUENCE [LARGE SCALE GENOMIC DNA]</scope>
    <source>
        <strain evidence="3 4">NRRL 1336</strain>
    </source>
</reference>
<dbReference type="EMBL" id="MCGE01000020">
    <property type="protein sequence ID" value="ORZ11969.1"/>
    <property type="molecule type" value="Genomic_DNA"/>
</dbReference>
<feature type="compositionally biased region" description="Low complexity" evidence="1">
    <location>
        <begin position="572"/>
        <end position="592"/>
    </location>
</feature>
<dbReference type="PROSITE" id="PS50010">
    <property type="entry name" value="DH_2"/>
    <property type="match status" value="1"/>
</dbReference>
<feature type="compositionally biased region" description="Low complexity" evidence="1">
    <location>
        <begin position="1"/>
        <end position="32"/>
    </location>
</feature>
<dbReference type="InterPro" id="IPR035899">
    <property type="entry name" value="DBL_dom_sf"/>
</dbReference>
<feature type="compositionally biased region" description="Acidic residues" evidence="1">
    <location>
        <begin position="272"/>
        <end position="281"/>
    </location>
</feature>
<gene>
    <name evidence="3" type="ORF">BCR42DRAFT_420977</name>
</gene>
<feature type="compositionally biased region" description="Polar residues" evidence="1">
    <location>
        <begin position="463"/>
        <end position="472"/>
    </location>
</feature>
<dbReference type="Pfam" id="PF00621">
    <property type="entry name" value="RhoGEF"/>
    <property type="match status" value="1"/>
</dbReference>
<dbReference type="SUPFAM" id="SSF50729">
    <property type="entry name" value="PH domain-like"/>
    <property type="match status" value="1"/>
</dbReference>